<organism evidence="2 3">
    <name type="scientific">Polyplosphaeria fusca</name>
    <dbReference type="NCBI Taxonomy" id="682080"/>
    <lineage>
        <taxon>Eukaryota</taxon>
        <taxon>Fungi</taxon>
        <taxon>Dikarya</taxon>
        <taxon>Ascomycota</taxon>
        <taxon>Pezizomycotina</taxon>
        <taxon>Dothideomycetes</taxon>
        <taxon>Pleosporomycetidae</taxon>
        <taxon>Pleosporales</taxon>
        <taxon>Tetraplosphaeriaceae</taxon>
        <taxon>Polyplosphaeria</taxon>
    </lineage>
</organism>
<dbReference type="EMBL" id="ML996108">
    <property type="protein sequence ID" value="KAF2738631.1"/>
    <property type="molecule type" value="Genomic_DNA"/>
</dbReference>
<accession>A0A9P4V6L7</accession>
<comment type="caution">
    <text evidence="2">The sequence shown here is derived from an EMBL/GenBank/DDBJ whole genome shotgun (WGS) entry which is preliminary data.</text>
</comment>
<name>A0A9P4V6L7_9PLEO</name>
<keyword evidence="3" id="KW-1185">Reference proteome</keyword>
<feature type="region of interest" description="Disordered" evidence="1">
    <location>
        <begin position="1"/>
        <end position="92"/>
    </location>
</feature>
<feature type="region of interest" description="Disordered" evidence="1">
    <location>
        <begin position="287"/>
        <end position="311"/>
    </location>
</feature>
<protein>
    <submittedName>
        <fullName evidence="2">Uncharacterized protein</fullName>
    </submittedName>
</protein>
<feature type="compositionally biased region" description="Low complexity" evidence="1">
    <location>
        <begin position="160"/>
        <end position="183"/>
    </location>
</feature>
<dbReference type="Proteomes" id="UP000799444">
    <property type="component" value="Unassembled WGS sequence"/>
</dbReference>
<feature type="compositionally biased region" description="Basic residues" evidence="1">
    <location>
        <begin position="56"/>
        <end position="76"/>
    </location>
</feature>
<evidence type="ECO:0000313" key="3">
    <source>
        <dbReference type="Proteomes" id="UP000799444"/>
    </source>
</evidence>
<sequence length="365" mass="38789">MRRLSNTFLDGGRRCAHPSRPSATLCNGRGARRTRRRRDQVTQAAHGASRLSNAQRHARTPAHAHAHARARRRHPRASQQASIIAEKGTRGAKRRLQHCAALASTGNCAETARPGMQTGHARTAEAPQWCPQWCPRVAASPPLLLPPPARPPSPSPFSPSSPAHTACPARASAAPPQGSARAAAGRKRPGGSQQGNPRASPAAPGMACLHAHHSHHTAAKILRFRARPSASIMPLLSRSRHPFLEIEPRRPLPAAAAAAAACCCSSCSCSSSVSSSTTSSISHHTTTARSADDSMHGWNGNVESSDAARESPRRASDVVAVVALALAHLQQGQGPSLLVRSWSRLHRIDRVWHRIAARGPFPSTP</sequence>
<gene>
    <name evidence="2" type="ORF">EJ04DRAFT_520294</name>
</gene>
<feature type="region of interest" description="Disordered" evidence="1">
    <location>
        <begin position="144"/>
        <end position="205"/>
    </location>
</feature>
<evidence type="ECO:0000256" key="1">
    <source>
        <dbReference type="SAM" id="MobiDB-lite"/>
    </source>
</evidence>
<feature type="compositionally biased region" description="Pro residues" evidence="1">
    <location>
        <begin position="144"/>
        <end position="159"/>
    </location>
</feature>
<reference evidence="2" key="1">
    <citation type="journal article" date="2020" name="Stud. Mycol.">
        <title>101 Dothideomycetes genomes: a test case for predicting lifestyles and emergence of pathogens.</title>
        <authorList>
            <person name="Haridas S."/>
            <person name="Albert R."/>
            <person name="Binder M."/>
            <person name="Bloem J."/>
            <person name="Labutti K."/>
            <person name="Salamov A."/>
            <person name="Andreopoulos B."/>
            <person name="Baker S."/>
            <person name="Barry K."/>
            <person name="Bills G."/>
            <person name="Bluhm B."/>
            <person name="Cannon C."/>
            <person name="Castanera R."/>
            <person name="Culley D."/>
            <person name="Daum C."/>
            <person name="Ezra D."/>
            <person name="Gonzalez J."/>
            <person name="Henrissat B."/>
            <person name="Kuo A."/>
            <person name="Liang C."/>
            <person name="Lipzen A."/>
            <person name="Lutzoni F."/>
            <person name="Magnuson J."/>
            <person name="Mondo S."/>
            <person name="Nolan M."/>
            <person name="Ohm R."/>
            <person name="Pangilinan J."/>
            <person name="Park H.-J."/>
            <person name="Ramirez L."/>
            <person name="Alfaro M."/>
            <person name="Sun H."/>
            <person name="Tritt A."/>
            <person name="Yoshinaga Y."/>
            <person name="Zwiers L.-H."/>
            <person name="Turgeon B."/>
            <person name="Goodwin S."/>
            <person name="Spatafora J."/>
            <person name="Crous P."/>
            <person name="Grigoriev I."/>
        </authorList>
    </citation>
    <scope>NUCLEOTIDE SEQUENCE</scope>
    <source>
        <strain evidence="2">CBS 125425</strain>
    </source>
</reference>
<evidence type="ECO:0000313" key="2">
    <source>
        <dbReference type="EMBL" id="KAF2738631.1"/>
    </source>
</evidence>
<dbReference type="AlphaFoldDB" id="A0A9P4V6L7"/>
<proteinExistence type="predicted"/>